<sequence length="258" mass="27835">MTTRSDAAAGHLQPVIGVSITQFSVIHALMSGLYDGVFPASQVLSAGDFGLGCGHALNGELVFVDGQIFRCTSDGSVSRVDESERVPFAEVSVFAPTLSMPLGGSGPLDRAGFESLVGSLLPSRNLFYAIRVDGDFDRMLVREPIRQHHPFRPLIEVMRAQNESELGRTSGSLIGFWAPSIYQGISVAGFHLHYLDDGRSVGGHSLDYLIASGTLTMQAMSSLTVRLPHTPEFAGADFESIDDDLAIRRVEQSRAPLR</sequence>
<dbReference type="GO" id="GO:0047605">
    <property type="term" value="F:acetolactate decarboxylase activity"/>
    <property type="evidence" value="ECO:0007669"/>
    <property type="project" value="UniProtKB-EC"/>
</dbReference>
<keyword evidence="6 9" id="KW-0210">Decarboxylase</keyword>
<keyword evidence="7 9" id="KW-0005">Acetoin biosynthesis</keyword>
<comment type="catalytic activity">
    <reaction evidence="1 9">
        <text>(2S)-2-acetolactate + H(+) = (R)-acetoin + CO2</text>
        <dbReference type="Rhea" id="RHEA:21580"/>
        <dbReference type="ChEBI" id="CHEBI:15378"/>
        <dbReference type="ChEBI" id="CHEBI:15686"/>
        <dbReference type="ChEBI" id="CHEBI:16526"/>
        <dbReference type="ChEBI" id="CHEBI:58476"/>
        <dbReference type="EC" id="4.1.1.5"/>
    </reaction>
</comment>
<dbReference type="CDD" id="cd17299">
    <property type="entry name" value="acetolactate_decarboxylase"/>
    <property type="match status" value="1"/>
</dbReference>
<evidence type="ECO:0000256" key="6">
    <source>
        <dbReference type="ARBA" id="ARBA00022793"/>
    </source>
</evidence>
<evidence type="ECO:0000313" key="10">
    <source>
        <dbReference type="EMBL" id="MBM7472669.1"/>
    </source>
</evidence>
<name>A0ABS2L6P7_9MICO</name>
<evidence type="ECO:0000256" key="2">
    <source>
        <dbReference type="ARBA" id="ARBA00005170"/>
    </source>
</evidence>
<dbReference type="Pfam" id="PF03306">
    <property type="entry name" value="AAL_decarboxy"/>
    <property type="match status" value="1"/>
</dbReference>
<evidence type="ECO:0000256" key="4">
    <source>
        <dbReference type="ARBA" id="ARBA00013204"/>
    </source>
</evidence>
<keyword evidence="8 9" id="KW-0456">Lyase</keyword>
<evidence type="ECO:0000256" key="9">
    <source>
        <dbReference type="PIRNR" id="PIRNR001332"/>
    </source>
</evidence>
<dbReference type="PANTHER" id="PTHR35524">
    <property type="entry name" value="ALPHA-ACETOLACTATE DECARBOXYLASE"/>
    <property type="match status" value="1"/>
</dbReference>
<evidence type="ECO:0000256" key="8">
    <source>
        <dbReference type="ARBA" id="ARBA00023239"/>
    </source>
</evidence>
<comment type="similarity">
    <text evidence="3 9">Belongs to the alpha-acetolactate decarboxylase family.</text>
</comment>
<dbReference type="InterPro" id="IPR005128">
    <property type="entry name" value="Acetolactate_a_deCO2ase"/>
</dbReference>
<proteinExistence type="inferred from homology"/>
<dbReference type="RefSeq" id="WP_205109587.1">
    <property type="nucleotide sequence ID" value="NZ_BAAAHT010000002.1"/>
</dbReference>
<accession>A0ABS2L6P7</accession>
<dbReference type="PIRSF" id="PIRSF001332">
    <property type="entry name" value="Acetolac_decarb"/>
    <property type="match status" value="1"/>
</dbReference>
<evidence type="ECO:0000256" key="1">
    <source>
        <dbReference type="ARBA" id="ARBA00001784"/>
    </source>
</evidence>
<dbReference type="SUPFAM" id="SSF117856">
    <property type="entry name" value="AF0104/ALDC/Ptd012-like"/>
    <property type="match status" value="1"/>
</dbReference>
<dbReference type="PANTHER" id="PTHR35524:SF1">
    <property type="entry name" value="ALPHA-ACETOLACTATE DECARBOXYLASE"/>
    <property type="match status" value="1"/>
</dbReference>
<keyword evidence="11" id="KW-1185">Reference proteome</keyword>
<dbReference type="EMBL" id="JAFBBU010000001">
    <property type="protein sequence ID" value="MBM7472669.1"/>
    <property type="molecule type" value="Genomic_DNA"/>
</dbReference>
<dbReference type="Gene3D" id="3.30.1330.80">
    <property type="entry name" value="Hypothetical protein, similar to alpha- acetolactate decarboxylase, domain 2"/>
    <property type="match status" value="2"/>
</dbReference>
<comment type="pathway">
    <text evidence="2 9">Polyol metabolism; (R,R)-butane-2,3-diol biosynthesis; (R,R)-butane-2,3-diol from pyruvate: step 2/3.</text>
</comment>
<comment type="caution">
    <text evidence="10">The sequence shown here is derived from an EMBL/GenBank/DDBJ whole genome shotgun (WGS) entry which is preliminary data.</text>
</comment>
<protein>
    <recommendedName>
        <fullName evidence="5 9">Alpha-acetolactate decarboxylase</fullName>
        <ecNumber evidence="4 9">4.1.1.5</ecNumber>
    </recommendedName>
</protein>
<organism evidence="10 11">
    <name type="scientific">Subtercola frigoramans</name>
    <dbReference type="NCBI Taxonomy" id="120298"/>
    <lineage>
        <taxon>Bacteria</taxon>
        <taxon>Bacillati</taxon>
        <taxon>Actinomycetota</taxon>
        <taxon>Actinomycetes</taxon>
        <taxon>Micrococcales</taxon>
        <taxon>Microbacteriaceae</taxon>
        <taxon>Subtercola</taxon>
    </lineage>
</organism>
<reference evidence="10 11" key="1">
    <citation type="submission" date="2021-01" db="EMBL/GenBank/DDBJ databases">
        <title>Sequencing the genomes of 1000 actinobacteria strains.</title>
        <authorList>
            <person name="Klenk H.-P."/>
        </authorList>
    </citation>
    <scope>NUCLEOTIDE SEQUENCE [LARGE SCALE GENOMIC DNA]</scope>
    <source>
        <strain evidence="10 11">DSM 13057</strain>
    </source>
</reference>
<dbReference type="EC" id="4.1.1.5" evidence="4 9"/>
<gene>
    <name evidence="10" type="ORF">JOE66_002303</name>
</gene>
<evidence type="ECO:0000256" key="5">
    <source>
        <dbReference type="ARBA" id="ARBA00020164"/>
    </source>
</evidence>
<evidence type="ECO:0000256" key="7">
    <source>
        <dbReference type="ARBA" id="ARBA00023061"/>
    </source>
</evidence>
<evidence type="ECO:0000313" key="11">
    <source>
        <dbReference type="Proteomes" id="UP000776164"/>
    </source>
</evidence>
<evidence type="ECO:0000256" key="3">
    <source>
        <dbReference type="ARBA" id="ARBA00007106"/>
    </source>
</evidence>
<dbReference type="Proteomes" id="UP000776164">
    <property type="component" value="Unassembled WGS sequence"/>
</dbReference>
<dbReference type="NCBIfam" id="TIGR01252">
    <property type="entry name" value="acetolac_decarb"/>
    <property type="match status" value="1"/>
</dbReference>